<evidence type="ECO:0000256" key="2">
    <source>
        <dbReference type="SAM" id="Phobius"/>
    </source>
</evidence>
<protein>
    <submittedName>
        <fullName evidence="3">Uncharacterized protein</fullName>
    </submittedName>
</protein>
<proteinExistence type="predicted"/>
<feature type="region of interest" description="Disordered" evidence="1">
    <location>
        <begin position="323"/>
        <end position="343"/>
    </location>
</feature>
<dbReference type="Proteomes" id="UP000298030">
    <property type="component" value="Unassembled WGS sequence"/>
</dbReference>
<feature type="region of interest" description="Disordered" evidence="1">
    <location>
        <begin position="90"/>
        <end position="110"/>
    </location>
</feature>
<keyword evidence="4" id="KW-1185">Reference proteome</keyword>
<keyword evidence="2" id="KW-0812">Transmembrane</keyword>
<reference evidence="3 4" key="1">
    <citation type="journal article" date="2019" name="Nat. Ecol. Evol.">
        <title>Megaphylogeny resolves global patterns of mushroom evolution.</title>
        <authorList>
            <person name="Varga T."/>
            <person name="Krizsan K."/>
            <person name="Foldi C."/>
            <person name="Dima B."/>
            <person name="Sanchez-Garcia M."/>
            <person name="Sanchez-Ramirez S."/>
            <person name="Szollosi G.J."/>
            <person name="Szarkandi J.G."/>
            <person name="Papp V."/>
            <person name="Albert L."/>
            <person name="Andreopoulos W."/>
            <person name="Angelini C."/>
            <person name="Antonin V."/>
            <person name="Barry K.W."/>
            <person name="Bougher N.L."/>
            <person name="Buchanan P."/>
            <person name="Buyck B."/>
            <person name="Bense V."/>
            <person name="Catcheside P."/>
            <person name="Chovatia M."/>
            <person name="Cooper J."/>
            <person name="Damon W."/>
            <person name="Desjardin D."/>
            <person name="Finy P."/>
            <person name="Geml J."/>
            <person name="Haridas S."/>
            <person name="Hughes K."/>
            <person name="Justo A."/>
            <person name="Karasinski D."/>
            <person name="Kautmanova I."/>
            <person name="Kiss B."/>
            <person name="Kocsube S."/>
            <person name="Kotiranta H."/>
            <person name="LaButti K.M."/>
            <person name="Lechner B.E."/>
            <person name="Liimatainen K."/>
            <person name="Lipzen A."/>
            <person name="Lukacs Z."/>
            <person name="Mihaltcheva S."/>
            <person name="Morgado L.N."/>
            <person name="Niskanen T."/>
            <person name="Noordeloos M.E."/>
            <person name="Ohm R.A."/>
            <person name="Ortiz-Santana B."/>
            <person name="Ovrebo C."/>
            <person name="Racz N."/>
            <person name="Riley R."/>
            <person name="Savchenko A."/>
            <person name="Shiryaev A."/>
            <person name="Soop K."/>
            <person name="Spirin V."/>
            <person name="Szebenyi C."/>
            <person name="Tomsovsky M."/>
            <person name="Tulloss R.E."/>
            <person name="Uehling J."/>
            <person name="Grigoriev I.V."/>
            <person name="Vagvolgyi C."/>
            <person name="Papp T."/>
            <person name="Martin F.M."/>
            <person name="Miettinen O."/>
            <person name="Hibbett D.S."/>
            <person name="Nagy L.G."/>
        </authorList>
    </citation>
    <scope>NUCLEOTIDE SEQUENCE [LARGE SCALE GENOMIC DNA]</scope>
    <source>
        <strain evidence="3 4">FP101781</strain>
    </source>
</reference>
<organism evidence="3 4">
    <name type="scientific">Coprinellus micaceus</name>
    <name type="common">Glistening ink-cap mushroom</name>
    <name type="synonym">Coprinus micaceus</name>
    <dbReference type="NCBI Taxonomy" id="71717"/>
    <lineage>
        <taxon>Eukaryota</taxon>
        <taxon>Fungi</taxon>
        <taxon>Dikarya</taxon>
        <taxon>Basidiomycota</taxon>
        <taxon>Agaricomycotina</taxon>
        <taxon>Agaricomycetes</taxon>
        <taxon>Agaricomycetidae</taxon>
        <taxon>Agaricales</taxon>
        <taxon>Agaricineae</taxon>
        <taxon>Psathyrellaceae</taxon>
        <taxon>Coprinellus</taxon>
    </lineage>
</organism>
<evidence type="ECO:0000313" key="4">
    <source>
        <dbReference type="Proteomes" id="UP000298030"/>
    </source>
</evidence>
<name>A0A4Y7T380_COPMI</name>
<gene>
    <name evidence="3" type="ORF">FA13DRAFT_1712104</name>
</gene>
<feature type="compositionally biased region" description="Polar residues" evidence="1">
    <location>
        <begin position="237"/>
        <end position="268"/>
    </location>
</feature>
<sequence length="618" mass="67940">MTRTQTSDSDRFLTGSRASAGENGFPFFSTSRGITIPRWIVESVNGVEMKSLRSVNISAGTKPNANLHCKEKERLQSMGGTKHDGICGIVNSAPDSSNKRHYSKKKEEDMLPRRCKRSKYALCEIQFGLQASDARYSSDGLSAQTREVVVEKKDATRAVAGGQRRPDSPAAVAALHHLDTTDMAEDRAQAPQDPDIEALPPPPAANEISDNIITDPPPPYPSGRPRRTRGSRRHQDNLQPIHTHVSSSGSYSDNEQGTEGHTTSSGPSTEEEDGEGAPFLTTNSGHLRNPAQRRTRPRSASHASTMSAAPSLAHTILSLFEQEDDEDEARGPIHLPEDSLGEGHMQSFTEEHDGMSLDLSRRSELGFWSVAGWKRYFAPMGRAAFYRSLAHLLLINFPYGLAAWVYLFGLTVSGSVLLIALPLGALLCFLDLLGARAFARGELYLQTTFHSPLSYPPPYPPRPIFTRYREATNQEIESGHLASGRTGLVRERSFYKNTYAMFTDPTSYQALFYFIVIKPAITIILLLFTLVFVIPSIILVLPAPAALRAVRKLGRWQANIAVEGLYHAFWSEQAVPTSGGAHPAGIQGERSEEKTPYYGQYVGRKGARTSVRAAISPF</sequence>
<keyword evidence="2" id="KW-0472">Membrane</keyword>
<feature type="transmembrane region" description="Helical" evidence="2">
    <location>
        <begin position="384"/>
        <end position="406"/>
    </location>
</feature>
<feature type="region of interest" description="Disordered" evidence="1">
    <location>
        <begin position="186"/>
        <end position="308"/>
    </location>
</feature>
<evidence type="ECO:0000313" key="3">
    <source>
        <dbReference type="EMBL" id="TEB28072.1"/>
    </source>
</evidence>
<feature type="transmembrane region" description="Helical" evidence="2">
    <location>
        <begin position="412"/>
        <end position="433"/>
    </location>
</feature>
<keyword evidence="2" id="KW-1133">Transmembrane helix</keyword>
<evidence type="ECO:0000256" key="1">
    <source>
        <dbReference type="SAM" id="MobiDB-lite"/>
    </source>
</evidence>
<dbReference type="EMBL" id="QPFP01000035">
    <property type="protein sequence ID" value="TEB28072.1"/>
    <property type="molecule type" value="Genomic_DNA"/>
</dbReference>
<dbReference type="AlphaFoldDB" id="A0A4Y7T380"/>
<accession>A0A4Y7T380</accession>
<comment type="caution">
    <text evidence="3">The sequence shown here is derived from an EMBL/GenBank/DDBJ whole genome shotgun (WGS) entry which is preliminary data.</text>
</comment>
<dbReference type="OrthoDB" id="2576477at2759"/>